<organism evidence="2 3">
    <name type="scientific">Thlaspi arvense</name>
    <name type="common">Field penny-cress</name>
    <dbReference type="NCBI Taxonomy" id="13288"/>
    <lineage>
        <taxon>Eukaryota</taxon>
        <taxon>Viridiplantae</taxon>
        <taxon>Streptophyta</taxon>
        <taxon>Embryophyta</taxon>
        <taxon>Tracheophyta</taxon>
        <taxon>Spermatophyta</taxon>
        <taxon>Magnoliopsida</taxon>
        <taxon>eudicotyledons</taxon>
        <taxon>Gunneridae</taxon>
        <taxon>Pentapetalae</taxon>
        <taxon>rosids</taxon>
        <taxon>malvids</taxon>
        <taxon>Brassicales</taxon>
        <taxon>Brassicaceae</taxon>
        <taxon>Thlaspideae</taxon>
        <taxon>Thlaspi</taxon>
    </lineage>
</organism>
<keyword evidence="3" id="KW-1185">Reference proteome</keyword>
<reference evidence="2 3" key="1">
    <citation type="submission" date="2022-03" db="EMBL/GenBank/DDBJ databases">
        <authorList>
            <person name="Nunn A."/>
            <person name="Chopra R."/>
            <person name="Nunn A."/>
            <person name="Contreras Garrido A."/>
        </authorList>
    </citation>
    <scope>NUCLEOTIDE SEQUENCE [LARGE SCALE GENOMIC DNA]</scope>
</reference>
<evidence type="ECO:0000313" key="2">
    <source>
        <dbReference type="EMBL" id="CAH2079401.1"/>
    </source>
</evidence>
<dbReference type="Proteomes" id="UP000836841">
    <property type="component" value="Chromosome 7"/>
</dbReference>
<keyword evidence="1" id="KW-1133">Transmembrane helix</keyword>
<feature type="transmembrane region" description="Helical" evidence="1">
    <location>
        <begin position="83"/>
        <end position="100"/>
    </location>
</feature>
<name>A0AAU9T5C5_THLAR</name>
<sequence length="225" mass="25209">MSLNRNIQNKSGMIALDALRANGPRHMNRDTEKLIQNAGGKSGNSLSKVKKTSVFLRKSITFSEYCFTGIARYRSGMSDGTRNTLLVIAALIIAATYQIVPQPIDKEKYLNLSVMEIIVDFVVLWGLNTIAFLLAIATTFVLLPVGRSYTWWFIFISGPLVCGVPEVSLPSPSDNLTHACGGCIRNPHFSTCTLREVEAYYAEENTKTQKRSDFRSLKRHRLMRL</sequence>
<gene>
    <name evidence="2" type="ORF">TAV2_LOCUS23708</name>
</gene>
<evidence type="ECO:0000313" key="3">
    <source>
        <dbReference type="Proteomes" id="UP000836841"/>
    </source>
</evidence>
<dbReference type="EMBL" id="OU466863">
    <property type="protein sequence ID" value="CAH2079401.1"/>
    <property type="molecule type" value="Genomic_DNA"/>
</dbReference>
<feature type="transmembrane region" description="Helical" evidence="1">
    <location>
        <begin position="121"/>
        <end position="143"/>
    </location>
</feature>
<evidence type="ECO:0000256" key="1">
    <source>
        <dbReference type="SAM" id="Phobius"/>
    </source>
</evidence>
<accession>A0AAU9T5C5</accession>
<protein>
    <recommendedName>
        <fullName evidence="4">PGG domain-containing protein</fullName>
    </recommendedName>
</protein>
<dbReference type="AlphaFoldDB" id="A0AAU9T5C5"/>
<keyword evidence="1" id="KW-0472">Membrane</keyword>
<keyword evidence="1" id="KW-0812">Transmembrane</keyword>
<evidence type="ECO:0008006" key="4">
    <source>
        <dbReference type="Google" id="ProtNLM"/>
    </source>
</evidence>
<proteinExistence type="predicted"/>